<dbReference type="InterPro" id="IPR022764">
    <property type="entry name" value="Peptidase_S54_rhomboid_dom"/>
</dbReference>
<dbReference type="PANTHER" id="PTHR43731">
    <property type="entry name" value="RHOMBOID PROTEASE"/>
    <property type="match status" value="1"/>
</dbReference>
<dbReference type="GO" id="GO:0004252">
    <property type="term" value="F:serine-type endopeptidase activity"/>
    <property type="evidence" value="ECO:0007669"/>
    <property type="project" value="InterPro"/>
</dbReference>
<evidence type="ECO:0000256" key="1">
    <source>
        <dbReference type="ARBA" id="ARBA00004141"/>
    </source>
</evidence>
<protein>
    <submittedName>
        <fullName evidence="9">Rhomboid family intramembrane serine protease</fullName>
    </submittedName>
</protein>
<feature type="transmembrane region" description="Helical" evidence="7">
    <location>
        <begin position="51"/>
        <end position="74"/>
    </location>
</feature>
<evidence type="ECO:0000256" key="3">
    <source>
        <dbReference type="ARBA" id="ARBA00022692"/>
    </source>
</evidence>
<feature type="transmembrane region" description="Helical" evidence="7">
    <location>
        <begin position="219"/>
        <end position="236"/>
    </location>
</feature>
<dbReference type="SUPFAM" id="SSF144091">
    <property type="entry name" value="Rhomboid-like"/>
    <property type="match status" value="1"/>
</dbReference>
<feature type="domain" description="Peptidase S54 rhomboid" evidence="8">
    <location>
        <begin position="46"/>
        <end position="236"/>
    </location>
</feature>
<feature type="transmembrane region" description="Helical" evidence="7">
    <location>
        <begin position="160"/>
        <end position="179"/>
    </location>
</feature>
<reference evidence="9 10" key="1">
    <citation type="submission" date="2020-01" db="EMBL/GenBank/DDBJ databases">
        <title>Spongiivirga citrea KCTC 32990T.</title>
        <authorList>
            <person name="Wang G."/>
        </authorList>
    </citation>
    <scope>NUCLEOTIDE SEQUENCE [LARGE SCALE GENOMIC DNA]</scope>
    <source>
        <strain evidence="9 10">KCTC 32990</strain>
    </source>
</reference>
<evidence type="ECO:0000313" key="9">
    <source>
        <dbReference type="EMBL" id="NER15680.1"/>
    </source>
</evidence>
<feature type="transmembrane region" description="Helical" evidence="7">
    <location>
        <begin position="191"/>
        <end position="213"/>
    </location>
</feature>
<evidence type="ECO:0000256" key="7">
    <source>
        <dbReference type="SAM" id="Phobius"/>
    </source>
</evidence>
<evidence type="ECO:0000259" key="8">
    <source>
        <dbReference type="Pfam" id="PF01694"/>
    </source>
</evidence>
<evidence type="ECO:0000256" key="5">
    <source>
        <dbReference type="ARBA" id="ARBA00022989"/>
    </source>
</evidence>
<name>A0A6M0CP20_9FLAO</name>
<comment type="caution">
    <text evidence="9">The sequence shown here is derived from an EMBL/GenBank/DDBJ whole genome shotgun (WGS) entry which is preliminary data.</text>
</comment>
<sequence length="247" mass="28181">MFRITDTVKHLLIINVIVFIALQTPLLNSQIYDSLVLHFPLNERFRAWQIFTHMFMHLDLNHLFFNMLILFFVGSSVEQVLGRRQFIFLYISAGLGSALLSVLTLYVSYIIGVNNLTEFGMDQESLSIFLNEGRYNSILYNEFSQAELGRIFQNYNSSSLGASGALFGILVAFAIMFPNAEFFPIPIKAKYMIPSLVIADFLSGLISEISFVSMGNTGYFGHVGGAITGLIMMWYWKKNQFNKNRWN</sequence>
<proteinExistence type="inferred from homology"/>
<feature type="transmembrane region" description="Helical" evidence="7">
    <location>
        <begin position="12"/>
        <end position="31"/>
    </location>
</feature>
<dbReference type="GO" id="GO:0016020">
    <property type="term" value="C:membrane"/>
    <property type="evidence" value="ECO:0007669"/>
    <property type="project" value="UniProtKB-SubCell"/>
</dbReference>
<evidence type="ECO:0000256" key="6">
    <source>
        <dbReference type="ARBA" id="ARBA00023136"/>
    </source>
</evidence>
<accession>A0A6M0CP20</accession>
<dbReference type="PANTHER" id="PTHR43731:SF14">
    <property type="entry name" value="PRESENILIN-ASSOCIATED RHOMBOID-LIKE PROTEIN, MITOCHONDRIAL"/>
    <property type="match status" value="1"/>
</dbReference>
<dbReference type="InterPro" id="IPR035952">
    <property type="entry name" value="Rhomboid-like_sf"/>
</dbReference>
<keyword evidence="6 7" id="KW-0472">Membrane</keyword>
<feature type="transmembrane region" description="Helical" evidence="7">
    <location>
        <begin position="86"/>
        <end position="111"/>
    </location>
</feature>
<evidence type="ECO:0000256" key="2">
    <source>
        <dbReference type="ARBA" id="ARBA00009045"/>
    </source>
</evidence>
<keyword evidence="3 7" id="KW-0812">Transmembrane</keyword>
<dbReference type="AlphaFoldDB" id="A0A6M0CP20"/>
<dbReference type="Proteomes" id="UP000474296">
    <property type="component" value="Unassembled WGS sequence"/>
</dbReference>
<dbReference type="EMBL" id="JAABOQ010000001">
    <property type="protein sequence ID" value="NER15680.1"/>
    <property type="molecule type" value="Genomic_DNA"/>
</dbReference>
<comment type="similarity">
    <text evidence="2">Belongs to the peptidase S54 family.</text>
</comment>
<dbReference type="Pfam" id="PF01694">
    <property type="entry name" value="Rhomboid"/>
    <property type="match status" value="1"/>
</dbReference>
<keyword evidence="5 7" id="KW-1133">Transmembrane helix</keyword>
<dbReference type="Gene3D" id="1.20.1540.10">
    <property type="entry name" value="Rhomboid-like"/>
    <property type="match status" value="1"/>
</dbReference>
<dbReference type="GO" id="GO:0006508">
    <property type="term" value="P:proteolysis"/>
    <property type="evidence" value="ECO:0007669"/>
    <property type="project" value="UniProtKB-KW"/>
</dbReference>
<keyword evidence="10" id="KW-1185">Reference proteome</keyword>
<keyword evidence="9" id="KW-0645">Protease</keyword>
<dbReference type="RefSeq" id="WP_164028956.1">
    <property type="nucleotide sequence ID" value="NZ_JAABOQ010000001.1"/>
</dbReference>
<evidence type="ECO:0000313" key="10">
    <source>
        <dbReference type="Proteomes" id="UP000474296"/>
    </source>
</evidence>
<gene>
    <name evidence="9" type="ORF">GWK10_00560</name>
</gene>
<dbReference type="InterPro" id="IPR050925">
    <property type="entry name" value="Rhomboid_protease_S54"/>
</dbReference>
<keyword evidence="4" id="KW-0378">Hydrolase</keyword>
<organism evidence="9 10">
    <name type="scientific">Spongiivirga citrea</name>
    <dbReference type="NCBI Taxonomy" id="1481457"/>
    <lineage>
        <taxon>Bacteria</taxon>
        <taxon>Pseudomonadati</taxon>
        <taxon>Bacteroidota</taxon>
        <taxon>Flavobacteriia</taxon>
        <taxon>Flavobacteriales</taxon>
        <taxon>Flavobacteriaceae</taxon>
        <taxon>Spongiivirga</taxon>
    </lineage>
</organism>
<evidence type="ECO:0000256" key="4">
    <source>
        <dbReference type="ARBA" id="ARBA00022801"/>
    </source>
</evidence>
<comment type="subcellular location">
    <subcellularLocation>
        <location evidence="1">Membrane</location>
        <topology evidence="1">Multi-pass membrane protein</topology>
    </subcellularLocation>
</comment>